<keyword evidence="1" id="KW-0175">Coiled coil</keyword>
<evidence type="ECO:0000313" key="4">
    <source>
        <dbReference type="Proteomes" id="UP000182975"/>
    </source>
</evidence>
<accession>A0A1H8U4L4</accession>
<proteinExistence type="predicted"/>
<keyword evidence="2" id="KW-0472">Membrane</keyword>
<sequence length="149" mass="16747">MSRGTKTAVAALAVFGATMILLVSIGGNPMEGEYLQKIAIAIAPTAVTLCGGWIAQITKKMEEEERRRDERAAEEAEKREAERMALRALLRNELVRMHREWVETKGYITLEALEYARQTYEAYHAIGGNGTGTKLFEDMEALQIKEERN</sequence>
<gene>
    <name evidence="3" type="ORF">SAMN02910314_01787</name>
</gene>
<name>A0A1H8U4L4_9ACTN</name>
<dbReference type="EMBL" id="FOEC01000015">
    <property type="protein sequence ID" value="SEO97588.1"/>
    <property type="molecule type" value="Genomic_DNA"/>
</dbReference>
<keyword evidence="2" id="KW-1133">Transmembrane helix</keyword>
<evidence type="ECO:0000256" key="1">
    <source>
        <dbReference type="SAM" id="Coils"/>
    </source>
</evidence>
<keyword evidence="4" id="KW-1185">Reference proteome</keyword>
<dbReference type="RefSeq" id="WP_066660284.1">
    <property type="nucleotide sequence ID" value="NZ_CP011402.1"/>
</dbReference>
<feature type="transmembrane region" description="Helical" evidence="2">
    <location>
        <begin position="7"/>
        <end position="26"/>
    </location>
</feature>
<reference evidence="4" key="1">
    <citation type="submission" date="2016-10" db="EMBL/GenBank/DDBJ databases">
        <authorList>
            <person name="Varghese N."/>
        </authorList>
    </citation>
    <scope>NUCLEOTIDE SEQUENCE [LARGE SCALE GENOMIC DNA]</scope>
    <source>
        <strain evidence="4">DSM 21843</strain>
    </source>
</reference>
<dbReference type="OrthoDB" id="3182403at2"/>
<feature type="transmembrane region" description="Helical" evidence="2">
    <location>
        <begin position="38"/>
        <end position="58"/>
    </location>
</feature>
<protein>
    <submittedName>
        <fullName evidence="3">Uncharacterized protein</fullName>
    </submittedName>
</protein>
<keyword evidence="2" id="KW-0812">Transmembrane</keyword>
<organism evidence="3 4">
    <name type="scientific">Denitrobacterium detoxificans</name>
    <dbReference type="NCBI Taxonomy" id="79604"/>
    <lineage>
        <taxon>Bacteria</taxon>
        <taxon>Bacillati</taxon>
        <taxon>Actinomycetota</taxon>
        <taxon>Coriobacteriia</taxon>
        <taxon>Eggerthellales</taxon>
        <taxon>Eggerthellaceae</taxon>
        <taxon>Denitrobacterium</taxon>
    </lineage>
</organism>
<dbReference type="AlphaFoldDB" id="A0A1H8U4L4"/>
<evidence type="ECO:0000313" key="3">
    <source>
        <dbReference type="EMBL" id="SEO97588.1"/>
    </source>
</evidence>
<feature type="coiled-coil region" evidence="1">
    <location>
        <begin position="54"/>
        <end position="84"/>
    </location>
</feature>
<dbReference type="Proteomes" id="UP000182975">
    <property type="component" value="Unassembled WGS sequence"/>
</dbReference>
<evidence type="ECO:0000256" key="2">
    <source>
        <dbReference type="SAM" id="Phobius"/>
    </source>
</evidence>